<comment type="caution">
    <text evidence="1">The sequence shown here is derived from an EMBL/GenBank/DDBJ whole genome shotgun (WGS) entry which is preliminary data.</text>
</comment>
<reference evidence="1 2" key="1">
    <citation type="submission" date="2020-08" db="EMBL/GenBank/DDBJ databases">
        <title>Genomic Encyclopedia of Type Strains, Phase IV (KMG-IV): sequencing the most valuable type-strain genomes for metagenomic binning, comparative biology and taxonomic classification.</title>
        <authorList>
            <person name="Goeker M."/>
        </authorList>
    </citation>
    <scope>NUCLEOTIDE SEQUENCE [LARGE SCALE GENOMIC DNA]</scope>
    <source>
        <strain evidence="1 2">DSM 26189</strain>
    </source>
</reference>
<sequence>MLTTTNADRRRREEMSVPKFKALFTTPATASFKMPANATLGVRRATAITQGTTVATLTGKSVRTLAVPATAAGVVRSIGHVEKGVTVAPVSGMEVHVRSGFKWRKIAQIP</sequence>
<name>A0A7W6FRZ5_9SPHN</name>
<evidence type="ECO:0000313" key="1">
    <source>
        <dbReference type="EMBL" id="MBB3927539.1"/>
    </source>
</evidence>
<gene>
    <name evidence="1" type="ORF">GGR43_003270</name>
</gene>
<dbReference type="Proteomes" id="UP000571950">
    <property type="component" value="Unassembled WGS sequence"/>
</dbReference>
<organism evidence="1 2">
    <name type="scientific">Sphingobium jiangsuense</name>
    <dbReference type="NCBI Taxonomy" id="870476"/>
    <lineage>
        <taxon>Bacteria</taxon>
        <taxon>Pseudomonadati</taxon>
        <taxon>Pseudomonadota</taxon>
        <taxon>Alphaproteobacteria</taxon>
        <taxon>Sphingomonadales</taxon>
        <taxon>Sphingomonadaceae</taxon>
        <taxon>Sphingobium</taxon>
    </lineage>
</organism>
<keyword evidence="2" id="KW-1185">Reference proteome</keyword>
<dbReference type="RefSeq" id="WP_188073029.1">
    <property type="nucleotide sequence ID" value="NZ_BSPS01000061.1"/>
</dbReference>
<protein>
    <submittedName>
        <fullName evidence="1">Uncharacterized protein</fullName>
    </submittedName>
</protein>
<evidence type="ECO:0000313" key="2">
    <source>
        <dbReference type="Proteomes" id="UP000571950"/>
    </source>
</evidence>
<proteinExistence type="predicted"/>
<dbReference type="AlphaFoldDB" id="A0A7W6FRZ5"/>
<accession>A0A7W6FRZ5</accession>
<dbReference type="EMBL" id="JACIDT010000012">
    <property type="protein sequence ID" value="MBB3927539.1"/>
    <property type="molecule type" value="Genomic_DNA"/>
</dbReference>